<sequence length="402" mass="47202">MLKKSDSDKLIKNRIIMKIGIITHWKDQDNYGAALQSYALQKYLQLLGHDAFIIRYYPKRERNKLPRRILNFLKNPLILLELIKQRKLARRHAVWNRLRNFDVFRNLKVVLSLGIYHGYEELIANPPIADLYITGSDQVWHGTLEDKQNRAFFLDFGPKHAQRISYAASFGRNYFPCVDKTLFKKLLSAFNGISMREKSGITILKDMGIESIHCLDSTLLLSYEHYKSLIVPRKHNIRYVYFYTVNVTSPSEVYWSQIRRYFEKQNLQCIVTTGSGYKKAEEIFNKALYDYSTVEEWLTNIYYSDLVVTASFHGIIFAYVLRKNFIYMPLQGKYAKGNDRVTELLESVGLSNRIASSWNDVIRITAEPIDYNNLNNEEFNRLRNNSIEFLNQFLSKNNISFL</sequence>
<dbReference type="Pfam" id="PF04230">
    <property type="entry name" value="PS_pyruv_trans"/>
    <property type="match status" value="1"/>
</dbReference>
<dbReference type="GO" id="GO:0016740">
    <property type="term" value="F:transferase activity"/>
    <property type="evidence" value="ECO:0007669"/>
    <property type="project" value="UniProtKB-KW"/>
</dbReference>
<feature type="domain" description="Polysaccharide pyruvyl transferase" evidence="1">
    <location>
        <begin position="30"/>
        <end position="328"/>
    </location>
</feature>
<proteinExistence type="predicted"/>
<dbReference type="Proteomes" id="UP000260844">
    <property type="component" value="Unassembled WGS sequence"/>
</dbReference>
<reference evidence="2 3" key="1">
    <citation type="submission" date="2018-08" db="EMBL/GenBank/DDBJ databases">
        <title>A genome reference for cultivated species of the human gut microbiota.</title>
        <authorList>
            <person name="Zou Y."/>
            <person name="Xue W."/>
            <person name="Luo G."/>
        </authorList>
    </citation>
    <scope>NUCLEOTIDE SEQUENCE [LARGE SCALE GENOMIC DNA]</scope>
    <source>
        <strain evidence="2 3">TM04-30</strain>
    </source>
</reference>
<evidence type="ECO:0000313" key="2">
    <source>
        <dbReference type="EMBL" id="RGJ94313.1"/>
    </source>
</evidence>
<dbReference type="InterPro" id="IPR007345">
    <property type="entry name" value="Polysacch_pyruvyl_Trfase"/>
</dbReference>
<evidence type="ECO:0000259" key="1">
    <source>
        <dbReference type="Pfam" id="PF04230"/>
    </source>
</evidence>
<comment type="caution">
    <text evidence="2">The sequence shown here is derived from an EMBL/GenBank/DDBJ whole genome shotgun (WGS) entry which is preliminary data.</text>
</comment>
<protein>
    <submittedName>
        <fullName evidence="2">Polysaccharide pyruvyl transferase family protein</fullName>
    </submittedName>
</protein>
<keyword evidence="2" id="KW-0808">Transferase</keyword>
<dbReference type="EMBL" id="QSPV01000005">
    <property type="protein sequence ID" value="RGJ94313.1"/>
    <property type="molecule type" value="Genomic_DNA"/>
</dbReference>
<gene>
    <name evidence="2" type="ORF">DXD40_08085</name>
</gene>
<organism evidence="2 3">
    <name type="scientific">Bacteroides uniformis</name>
    <dbReference type="NCBI Taxonomy" id="820"/>
    <lineage>
        <taxon>Bacteria</taxon>
        <taxon>Pseudomonadati</taxon>
        <taxon>Bacteroidota</taxon>
        <taxon>Bacteroidia</taxon>
        <taxon>Bacteroidales</taxon>
        <taxon>Bacteroidaceae</taxon>
        <taxon>Bacteroides</taxon>
    </lineage>
</organism>
<name>A0A8B2YS59_BACUN</name>
<evidence type="ECO:0000313" key="3">
    <source>
        <dbReference type="Proteomes" id="UP000260844"/>
    </source>
</evidence>
<accession>A0A8B2YS59</accession>
<dbReference type="AlphaFoldDB" id="A0A8B2YS59"/>